<keyword evidence="1" id="KW-0378">Hydrolase</keyword>
<protein>
    <submittedName>
        <fullName evidence="1">N-formylglutamate amidohydrolase</fullName>
    </submittedName>
</protein>
<dbReference type="RefSeq" id="WP_148907891.1">
    <property type="nucleotide sequence ID" value="NZ_VNHX01000004.1"/>
</dbReference>
<sequence length="262" mass="30599">MPSLFEFRLTRADSPFWAVALHDGHQISPPLAPYLLLDDEQRLREEDPYTACMAELPVNQLFVGTSRFQLDINRAIDGAVYLRPDQAWGLQVWKEKLPEHILQQLYQEHEQIYTQIDQWIQETIDTHGFFVVFDVHSYNAKRESRDEVIDAAANPQVNLGTHYNKPLWRPLIEEFIKSVSKQQLLESPIDIRENVKFKGGNLAQHLTKKFGDYGCVLSVEFRKDFMDEWTGLPYMPTIQEYKQLMLHALKDLQENSVHGNTR</sequence>
<dbReference type="OrthoDB" id="9785840at2"/>
<dbReference type="Pfam" id="PF05013">
    <property type="entry name" value="FGase"/>
    <property type="match status" value="1"/>
</dbReference>
<dbReference type="Gene3D" id="3.40.630.40">
    <property type="entry name" value="Zn-dependent exopeptidases"/>
    <property type="match status" value="1"/>
</dbReference>
<evidence type="ECO:0000313" key="1">
    <source>
        <dbReference type="EMBL" id="TYP96976.1"/>
    </source>
</evidence>
<dbReference type="Proteomes" id="UP000325105">
    <property type="component" value="Unassembled WGS sequence"/>
</dbReference>
<comment type="caution">
    <text evidence="1">The sequence shown here is derived from an EMBL/GenBank/DDBJ whole genome shotgun (WGS) entry which is preliminary data.</text>
</comment>
<dbReference type="InterPro" id="IPR007709">
    <property type="entry name" value="N-FG_amidohydro"/>
</dbReference>
<evidence type="ECO:0000313" key="2">
    <source>
        <dbReference type="Proteomes" id="UP000325105"/>
    </source>
</evidence>
<gene>
    <name evidence="1" type="ORF">BC792_104208</name>
</gene>
<accession>A0A5S5DPM2</accession>
<organism evidence="1 2">
    <name type="scientific">Sphingobacterium allocomposti</name>
    <dbReference type="NCBI Taxonomy" id="415956"/>
    <lineage>
        <taxon>Bacteria</taxon>
        <taxon>Pseudomonadati</taxon>
        <taxon>Bacteroidota</taxon>
        <taxon>Sphingobacteriia</taxon>
        <taxon>Sphingobacteriales</taxon>
        <taxon>Sphingobacteriaceae</taxon>
        <taxon>Sphingobacterium</taxon>
    </lineage>
</organism>
<dbReference type="EMBL" id="VNHX01000004">
    <property type="protein sequence ID" value="TYP96976.1"/>
    <property type="molecule type" value="Genomic_DNA"/>
</dbReference>
<name>A0A5S5DPM2_9SPHI</name>
<reference evidence="1 2" key="1">
    <citation type="submission" date="2019-07" db="EMBL/GenBank/DDBJ databases">
        <title>Genomic Encyclopedia of Archaeal and Bacterial Type Strains, Phase II (KMG-II): from individual species to whole genera.</title>
        <authorList>
            <person name="Goeker M."/>
        </authorList>
    </citation>
    <scope>NUCLEOTIDE SEQUENCE [LARGE SCALE GENOMIC DNA]</scope>
    <source>
        <strain evidence="1 2">DSM 18850</strain>
    </source>
</reference>
<keyword evidence="2" id="KW-1185">Reference proteome</keyword>
<dbReference type="AlphaFoldDB" id="A0A5S5DPM2"/>
<dbReference type="SUPFAM" id="SSF53187">
    <property type="entry name" value="Zn-dependent exopeptidases"/>
    <property type="match status" value="1"/>
</dbReference>
<dbReference type="GO" id="GO:0016787">
    <property type="term" value="F:hydrolase activity"/>
    <property type="evidence" value="ECO:0007669"/>
    <property type="project" value="UniProtKB-KW"/>
</dbReference>
<proteinExistence type="predicted"/>